<name>A0A8H7R5J8_9FUNG</name>
<sequence length="112" mass="13113">MESNENSSSYIKRTIDQRREARTLNMIKHPDTRNECNDKDSKIGAAETFYSKLYTEERIDINYLNVILNHINKSIFKDETEKNSQGIYFEEIKQGVKRSPRKSSPGLDVFPH</sequence>
<protein>
    <submittedName>
        <fullName evidence="2">Uncharacterized protein</fullName>
    </submittedName>
</protein>
<evidence type="ECO:0000313" key="2">
    <source>
        <dbReference type="EMBL" id="KAG2204857.1"/>
    </source>
</evidence>
<gene>
    <name evidence="2" type="ORF">INT46_010985</name>
</gene>
<proteinExistence type="predicted"/>
<dbReference type="Proteomes" id="UP000650833">
    <property type="component" value="Unassembled WGS sequence"/>
</dbReference>
<accession>A0A8H7R5J8</accession>
<keyword evidence="3" id="KW-1185">Reference proteome</keyword>
<comment type="caution">
    <text evidence="2">The sequence shown here is derived from an EMBL/GenBank/DDBJ whole genome shotgun (WGS) entry which is preliminary data.</text>
</comment>
<dbReference type="OrthoDB" id="2290280at2759"/>
<dbReference type="AlphaFoldDB" id="A0A8H7R5J8"/>
<reference evidence="2" key="1">
    <citation type="submission" date="2020-12" db="EMBL/GenBank/DDBJ databases">
        <title>Metabolic potential, ecology and presence of endohyphal bacteria is reflected in genomic diversity of Mucoromycotina.</title>
        <authorList>
            <person name="Muszewska A."/>
            <person name="Okrasinska A."/>
            <person name="Steczkiewicz K."/>
            <person name="Drgas O."/>
            <person name="Orlowska M."/>
            <person name="Perlinska-Lenart U."/>
            <person name="Aleksandrzak-Piekarczyk T."/>
            <person name="Szatraj K."/>
            <person name="Zielenkiewicz U."/>
            <person name="Pilsyk S."/>
            <person name="Malc E."/>
            <person name="Mieczkowski P."/>
            <person name="Kruszewska J.S."/>
            <person name="Biernat P."/>
            <person name="Pawlowska J."/>
        </authorList>
    </citation>
    <scope>NUCLEOTIDE SEQUENCE</scope>
    <source>
        <strain evidence="2">CBS 226.32</strain>
    </source>
</reference>
<organism evidence="2 3">
    <name type="scientific">Mucor plumbeus</name>
    <dbReference type="NCBI Taxonomy" id="97098"/>
    <lineage>
        <taxon>Eukaryota</taxon>
        <taxon>Fungi</taxon>
        <taxon>Fungi incertae sedis</taxon>
        <taxon>Mucoromycota</taxon>
        <taxon>Mucoromycotina</taxon>
        <taxon>Mucoromycetes</taxon>
        <taxon>Mucorales</taxon>
        <taxon>Mucorineae</taxon>
        <taxon>Mucoraceae</taxon>
        <taxon>Mucor</taxon>
    </lineage>
</organism>
<evidence type="ECO:0000313" key="3">
    <source>
        <dbReference type="Proteomes" id="UP000650833"/>
    </source>
</evidence>
<evidence type="ECO:0000256" key="1">
    <source>
        <dbReference type="SAM" id="MobiDB-lite"/>
    </source>
</evidence>
<feature type="region of interest" description="Disordered" evidence="1">
    <location>
        <begin position="93"/>
        <end position="112"/>
    </location>
</feature>
<dbReference type="EMBL" id="JAEPRC010000188">
    <property type="protein sequence ID" value="KAG2204857.1"/>
    <property type="molecule type" value="Genomic_DNA"/>
</dbReference>